<dbReference type="EMBL" id="FMJC01000001">
    <property type="protein sequence ID" value="SCM71217.1"/>
    <property type="molecule type" value="Genomic_DNA"/>
</dbReference>
<evidence type="ECO:0000313" key="1">
    <source>
        <dbReference type="EMBL" id="SCM71217.1"/>
    </source>
</evidence>
<dbReference type="AlphaFoldDB" id="A0A212L153"/>
<organism evidence="1">
    <name type="scientific">uncultured Desulfovibrio sp</name>
    <dbReference type="NCBI Taxonomy" id="167968"/>
    <lineage>
        <taxon>Bacteria</taxon>
        <taxon>Pseudomonadati</taxon>
        <taxon>Thermodesulfobacteriota</taxon>
        <taxon>Desulfovibrionia</taxon>
        <taxon>Desulfovibrionales</taxon>
        <taxon>Desulfovibrionaceae</taxon>
        <taxon>Desulfovibrio</taxon>
        <taxon>environmental samples</taxon>
    </lineage>
</organism>
<proteinExistence type="predicted"/>
<accession>A0A212L153</accession>
<evidence type="ECO:0008006" key="2">
    <source>
        <dbReference type="Google" id="ProtNLM"/>
    </source>
</evidence>
<name>A0A212L153_9BACT</name>
<reference evidence="1" key="1">
    <citation type="submission" date="2016-08" db="EMBL/GenBank/DDBJ databases">
        <authorList>
            <person name="Seilhamer J.J."/>
        </authorList>
    </citation>
    <scope>NUCLEOTIDE SEQUENCE</scope>
    <source>
        <strain evidence="1">86-1</strain>
    </source>
</reference>
<gene>
    <name evidence="1" type="ORF">KL86DES1_10937</name>
</gene>
<protein>
    <recommendedName>
        <fullName evidence="2">Transposase DDE domain-containing protein</fullName>
    </recommendedName>
</protein>
<sequence>MADGCVVRKQVGWFFLKTVFNLIMPVKKMQKFLERLDMNCV</sequence>